<sequence length="38" mass="4212">MTTPYRGKGQGHPGRGGRGNNRLPYQENDIPLIGDWTT</sequence>
<comment type="caution">
    <text evidence="2">The sequence shown here is derived from an EMBL/GenBank/DDBJ whole genome shotgun (WGS) entry which is preliminary data.</text>
</comment>
<evidence type="ECO:0000313" key="3">
    <source>
        <dbReference type="Proteomes" id="UP000265520"/>
    </source>
</evidence>
<proteinExistence type="predicted"/>
<dbReference type="AlphaFoldDB" id="A0A392TRR4"/>
<reference evidence="2 3" key="1">
    <citation type="journal article" date="2018" name="Front. Plant Sci.">
        <title>Red Clover (Trifolium pratense) and Zigzag Clover (T. medium) - A Picture of Genomic Similarities and Differences.</title>
        <authorList>
            <person name="Dluhosova J."/>
            <person name="Istvanek J."/>
            <person name="Nedelnik J."/>
            <person name="Repkova J."/>
        </authorList>
    </citation>
    <scope>NUCLEOTIDE SEQUENCE [LARGE SCALE GENOMIC DNA]</scope>
    <source>
        <strain evidence="3">cv. 10/8</strain>
        <tissue evidence="2">Leaf</tissue>
    </source>
</reference>
<dbReference type="Proteomes" id="UP000265520">
    <property type="component" value="Unassembled WGS sequence"/>
</dbReference>
<keyword evidence="3" id="KW-1185">Reference proteome</keyword>
<accession>A0A392TRR4</accession>
<feature type="non-terminal residue" evidence="2">
    <location>
        <position position="38"/>
    </location>
</feature>
<feature type="compositionally biased region" description="Gly residues" evidence="1">
    <location>
        <begin position="8"/>
        <end position="19"/>
    </location>
</feature>
<name>A0A392TRR4_9FABA</name>
<evidence type="ECO:0000313" key="2">
    <source>
        <dbReference type="EMBL" id="MCI63374.1"/>
    </source>
</evidence>
<protein>
    <submittedName>
        <fullName evidence="2">Uncharacterized protein</fullName>
    </submittedName>
</protein>
<feature type="region of interest" description="Disordered" evidence="1">
    <location>
        <begin position="1"/>
        <end position="38"/>
    </location>
</feature>
<evidence type="ECO:0000256" key="1">
    <source>
        <dbReference type="SAM" id="MobiDB-lite"/>
    </source>
</evidence>
<organism evidence="2 3">
    <name type="scientific">Trifolium medium</name>
    <dbReference type="NCBI Taxonomy" id="97028"/>
    <lineage>
        <taxon>Eukaryota</taxon>
        <taxon>Viridiplantae</taxon>
        <taxon>Streptophyta</taxon>
        <taxon>Embryophyta</taxon>
        <taxon>Tracheophyta</taxon>
        <taxon>Spermatophyta</taxon>
        <taxon>Magnoliopsida</taxon>
        <taxon>eudicotyledons</taxon>
        <taxon>Gunneridae</taxon>
        <taxon>Pentapetalae</taxon>
        <taxon>rosids</taxon>
        <taxon>fabids</taxon>
        <taxon>Fabales</taxon>
        <taxon>Fabaceae</taxon>
        <taxon>Papilionoideae</taxon>
        <taxon>50 kb inversion clade</taxon>
        <taxon>NPAAA clade</taxon>
        <taxon>Hologalegina</taxon>
        <taxon>IRL clade</taxon>
        <taxon>Trifolieae</taxon>
        <taxon>Trifolium</taxon>
    </lineage>
</organism>
<dbReference type="EMBL" id="LXQA010636031">
    <property type="protein sequence ID" value="MCI63374.1"/>
    <property type="molecule type" value="Genomic_DNA"/>
</dbReference>